<dbReference type="InterPro" id="IPR029787">
    <property type="entry name" value="Nucleotide_cyclase"/>
</dbReference>
<dbReference type="InterPro" id="IPR043128">
    <property type="entry name" value="Rev_trsase/Diguanyl_cyclase"/>
</dbReference>
<dbReference type="AlphaFoldDB" id="A0A0F9PML3"/>
<proteinExistence type="predicted"/>
<dbReference type="SUPFAM" id="SSF55073">
    <property type="entry name" value="Nucleotide cyclase"/>
    <property type="match status" value="1"/>
</dbReference>
<evidence type="ECO:0000313" key="3">
    <source>
        <dbReference type="EMBL" id="KKN25817.1"/>
    </source>
</evidence>
<dbReference type="Pfam" id="PF03707">
    <property type="entry name" value="MHYT"/>
    <property type="match status" value="3"/>
</dbReference>
<dbReference type="PANTHER" id="PTHR35152">
    <property type="entry name" value="DOMAIN SIGNALLING PROTEIN, PUTATIVE (AFU_ORTHOLOGUE AFUA_5G11310)-RELATED"/>
    <property type="match status" value="1"/>
</dbReference>
<dbReference type="Pfam" id="PF00990">
    <property type="entry name" value="GGDEF"/>
    <property type="match status" value="1"/>
</dbReference>
<dbReference type="EMBL" id="LAZR01002769">
    <property type="protein sequence ID" value="KKN25817.1"/>
    <property type="molecule type" value="Genomic_DNA"/>
</dbReference>
<evidence type="ECO:0000256" key="1">
    <source>
        <dbReference type="SAM" id="Phobius"/>
    </source>
</evidence>
<feature type="transmembrane region" description="Helical" evidence="1">
    <location>
        <begin position="41"/>
        <end position="59"/>
    </location>
</feature>
<keyword evidence="1" id="KW-1133">Transmembrane helix</keyword>
<dbReference type="InterPro" id="IPR000160">
    <property type="entry name" value="GGDEF_dom"/>
</dbReference>
<dbReference type="PROSITE" id="PS50924">
    <property type="entry name" value="MHYT"/>
    <property type="match status" value="1"/>
</dbReference>
<accession>A0A0F9PML3</accession>
<organism evidence="3">
    <name type="scientific">marine sediment metagenome</name>
    <dbReference type="NCBI Taxonomy" id="412755"/>
    <lineage>
        <taxon>unclassified sequences</taxon>
        <taxon>metagenomes</taxon>
        <taxon>ecological metagenomes</taxon>
    </lineage>
</organism>
<dbReference type="Gene3D" id="3.30.70.270">
    <property type="match status" value="1"/>
</dbReference>
<feature type="transmembrane region" description="Helical" evidence="1">
    <location>
        <begin position="136"/>
        <end position="159"/>
    </location>
</feature>
<dbReference type="InterPro" id="IPR005330">
    <property type="entry name" value="MHYT_dom"/>
</dbReference>
<keyword evidence="1" id="KW-0812">Transmembrane</keyword>
<sequence length="428" mass="46336">MITEYDLSLVVSSFLVAVLAAYAALYFGARLASAADGERRRWLFAGALLMGTGVWAMHFVGMRAMPMKVSMSFDITMTIVSWFAAVFASGVALHIIGRKRLGSALFTGATLSMASGIVVMHYLGMYAMRMSAPPEFNVGLLVLSIAIAVIASGTALALCRKLQGTEGSSALAVQFVAALVMAAAICGMHYTGMLAMTFPEGAVPAADNGLRGDWMGIPLAISCITLLAVALNVTVRDVRYRQELAERKAEDEARVAKLAFSDAVTGLPNRSALEQRMLDIFARNDARKNPFALIYMEVANFRELSSGMSDESANVMVNEISQSLRGQMSEDVFLARYSASGFFALVPEHESTHHAFMYKRIRMMGERSGMTAMPANWRIGQSVYPVTGNSTRKLIRAAMVPRDPGQIGQFTDMAADREQVLPSQNLSG</sequence>
<evidence type="ECO:0000259" key="2">
    <source>
        <dbReference type="PROSITE" id="PS50924"/>
    </source>
</evidence>
<feature type="transmembrane region" description="Helical" evidence="1">
    <location>
        <begin position="171"/>
        <end position="195"/>
    </location>
</feature>
<keyword evidence="1" id="KW-0472">Membrane</keyword>
<dbReference type="SMART" id="SM00267">
    <property type="entry name" value="GGDEF"/>
    <property type="match status" value="1"/>
</dbReference>
<dbReference type="PANTHER" id="PTHR35152:SF1">
    <property type="entry name" value="DOMAIN SIGNALLING PROTEIN, PUTATIVE (AFU_ORTHOLOGUE AFUA_5G11310)-RELATED"/>
    <property type="match status" value="1"/>
</dbReference>
<feature type="transmembrane region" description="Helical" evidence="1">
    <location>
        <begin position="104"/>
        <end position="124"/>
    </location>
</feature>
<protein>
    <recommendedName>
        <fullName evidence="2">MHYT domain-containing protein</fullName>
    </recommendedName>
</protein>
<comment type="caution">
    <text evidence="3">The sequence shown here is derived from an EMBL/GenBank/DDBJ whole genome shotgun (WGS) entry which is preliminary data.</text>
</comment>
<reference evidence="3" key="1">
    <citation type="journal article" date="2015" name="Nature">
        <title>Complex archaea that bridge the gap between prokaryotes and eukaryotes.</title>
        <authorList>
            <person name="Spang A."/>
            <person name="Saw J.H."/>
            <person name="Jorgensen S.L."/>
            <person name="Zaremba-Niedzwiedzka K."/>
            <person name="Martijn J."/>
            <person name="Lind A.E."/>
            <person name="van Eijk R."/>
            <person name="Schleper C."/>
            <person name="Guy L."/>
            <person name="Ettema T.J."/>
        </authorList>
    </citation>
    <scope>NUCLEOTIDE SEQUENCE</scope>
</reference>
<gene>
    <name evidence="3" type="ORF">LCGC14_0880850</name>
</gene>
<feature type="transmembrane region" description="Helical" evidence="1">
    <location>
        <begin position="215"/>
        <end position="235"/>
    </location>
</feature>
<feature type="domain" description="MHYT" evidence="2">
    <location>
        <begin position="5"/>
        <end position="199"/>
    </location>
</feature>
<name>A0A0F9PML3_9ZZZZ</name>
<feature type="transmembrane region" description="Helical" evidence="1">
    <location>
        <begin position="6"/>
        <end position="29"/>
    </location>
</feature>
<feature type="transmembrane region" description="Helical" evidence="1">
    <location>
        <begin position="79"/>
        <end position="97"/>
    </location>
</feature>